<feature type="transmembrane region" description="Helical" evidence="6">
    <location>
        <begin position="166"/>
        <end position="183"/>
    </location>
</feature>
<evidence type="ECO:0000256" key="4">
    <source>
        <dbReference type="ARBA" id="ARBA00022989"/>
    </source>
</evidence>
<name>A0A9E6XZD2_9ACTN</name>
<feature type="transmembrane region" description="Helical" evidence="6">
    <location>
        <begin position="139"/>
        <end position="160"/>
    </location>
</feature>
<evidence type="ECO:0000256" key="6">
    <source>
        <dbReference type="SAM" id="Phobius"/>
    </source>
</evidence>
<dbReference type="RefSeq" id="WP_259311322.1">
    <property type="nucleotide sequence ID" value="NZ_CP087164.1"/>
</dbReference>
<gene>
    <name evidence="8" type="primary">ycaD_2</name>
    <name evidence="8" type="ORF">DSM104329_03680</name>
</gene>
<feature type="transmembrane region" description="Helical" evidence="6">
    <location>
        <begin position="294"/>
        <end position="317"/>
    </location>
</feature>
<evidence type="ECO:0000313" key="9">
    <source>
        <dbReference type="Proteomes" id="UP001162834"/>
    </source>
</evidence>
<keyword evidence="4 6" id="KW-1133">Transmembrane helix</keyword>
<accession>A0A9E6XZD2</accession>
<organism evidence="8 9">
    <name type="scientific">Capillimicrobium parvum</name>
    <dbReference type="NCBI Taxonomy" id="2884022"/>
    <lineage>
        <taxon>Bacteria</taxon>
        <taxon>Bacillati</taxon>
        <taxon>Actinomycetota</taxon>
        <taxon>Thermoleophilia</taxon>
        <taxon>Solirubrobacterales</taxon>
        <taxon>Capillimicrobiaceae</taxon>
        <taxon>Capillimicrobium</taxon>
    </lineage>
</organism>
<dbReference type="AlphaFoldDB" id="A0A9E6XZD2"/>
<protein>
    <submittedName>
        <fullName evidence="8">MFS-type transporter YcaD</fullName>
    </submittedName>
</protein>
<keyword evidence="9" id="KW-1185">Reference proteome</keyword>
<comment type="subcellular location">
    <subcellularLocation>
        <location evidence="1">Cell membrane</location>
        <topology evidence="1">Multi-pass membrane protein</topology>
    </subcellularLocation>
</comment>
<dbReference type="EMBL" id="CP087164">
    <property type="protein sequence ID" value="UGS37265.1"/>
    <property type="molecule type" value="Genomic_DNA"/>
</dbReference>
<feature type="transmembrane region" description="Helical" evidence="6">
    <location>
        <begin position="270"/>
        <end position="288"/>
    </location>
</feature>
<feature type="transmembrane region" description="Helical" evidence="6">
    <location>
        <begin position="204"/>
        <end position="226"/>
    </location>
</feature>
<evidence type="ECO:0000256" key="5">
    <source>
        <dbReference type="ARBA" id="ARBA00023136"/>
    </source>
</evidence>
<feature type="transmembrane region" description="Helical" evidence="6">
    <location>
        <begin position="51"/>
        <end position="70"/>
    </location>
</feature>
<dbReference type="GO" id="GO:0022857">
    <property type="term" value="F:transmembrane transporter activity"/>
    <property type="evidence" value="ECO:0007669"/>
    <property type="project" value="InterPro"/>
</dbReference>
<keyword evidence="2" id="KW-0813">Transport</keyword>
<proteinExistence type="predicted"/>
<feature type="transmembrane region" description="Helical" evidence="6">
    <location>
        <begin position="329"/>
        <end position="354"/>
    </location>
</feature>
<feature type="transmembrane region" description="Helical" evidence="6">
    <location>
        <begin position="238"/>
        <end position="258"/>
    </location>
</feature>
<evidence type="ECO:0000256" key="1">
    <source>
        <dbReference type="ARBA" id="ARBA00004651"/>
    </source>
</evidence>
<dbReference type="SUPFAM" id="SSF103473">
    <property type="entry name" value="MFS general substrate transporter"/>
    <property type="match status" value="1"/>
</dbReference>
<keyword evidence="3 6" id="KW-0812">Transmembrane</keyword>
<dbReference type="Gene3D" id="1.20.1250.20">
    <property type="entry name" value="MFS general substrate transporter like domains"/>
    <property type="match status" value="1"/>
</dbReference>
<dbReference type="Proteomes" id="UP001162834">
    <property type="component" value="Chromosome"/>
</dbReference>
<dbReference type="PROSITE" id="PS50850">
    <property type="entry name" value="MFS"/>
    <property type="match status" value="1"/>
</dbReference>
<evidence type="ECO:0000313" key="8">
    <source>
        <dbReference type="EMBL" id="UGS37265.1"/>
    </source>
</evidence>
<reference evidence="8" key="1">
    <citation type="journal article" date="2022" name="Int. J. Syst. Evol. Microbiol.">
        <title>Pseudomonas aegrilactucae sp. nov. and Pseudomonas morbosilactucae sp. nov., pathogens causing bacterial rot of lettuce in Japan.</title>
        <authorList>
            <person name="Sawada H."/>
            <person name="Fujikawa T."/>
            <person name="Satou M."/>
        </authorList>
    </citation>
    <scope>NUCLEOTIDE SEQUENCE</scope>
    <source>
        <strain evidence="8">0166_1</strain>
    </source>
</reference>
<evidence type="ECO:0000256" key="3">
    <source>
        <dbReference type="ARBA" id="ARBA00022692"/>
    </source>
</evidence>
<evidence type="ECO:0000256" key="2">
    <source>
        <dbReference type="ARBA" id="ARBA00022448"/>
    </source>
</evidence>
<dbReference type="PANTHER" id="PTHR23506">
    <property type="entry name" value="GH10249P"/>
    <property type="match status" value="1"/>
</dbReference>
<keyword evidence="5 6" id="KW-0472">Membrane</keyword>
<dbReference type="GO" id="GO:0005886">
    <property type="term" value="C:plasma membrane"/>
    <property type="evidence" value="ECO:0007669"/>
    <property type="project" value="UniProtKB-SubCell"/>
</dbReference>
<dbReference type="InterPro" id="IPR036259">
    <property type="entry name" value="MFS_trans_sf"/>
</dbReference>
<feature type="domain" description="Major facilitator superfamily (MFS) profile" evidence="7">
    <location>
        <begin position="11"/>
        <end position="385"/>
    </location>
</feature>
<feature type="transmembrane region" description="Helical" evidence="6">
    <location>
        <begin position="360"/>
        <end position="378"/>
    </location>
</feature>
<feature type="transmembrane region" description="Helical" evidence="6">
    <location>
        <begin position="107"/>
        <end position="127"/>
    </location>
</feature>
<dbReference type="Pfam" id="PF07690">
    <property type="entry name" value="MFS_1"/>
    <property type="match status" value="1"/>
</dbReference>
<dbReference type="InterPro" id="IPR020846">
    <property type="entry name" value="MFS_dom"/>
</dbReference>
<dbReference type="InterPro" id="IPR050930">
    <property type="entry name" value="MFS_Vesicular_Transporter"/>
</dbReference>
<sequence>MSAPDASLRRLSLLAAVALILESALYSAVAPLLPHYRDEFDLSKSAAGVLTAAYAVGMVFGSIAGGIAAGRAGPRRTVVGGFALLGAASVVFGLAGDVMLLDAARAAQGFGAGLIWSGVLAWLIAAAPDDRRGQVIGTAMGAAIFGTLFGPVLGTVAVAIGPETAFGAIAICCAAIIVWVVRTPGPARRPDLSTDWARARRSRLLIGLTALSLMPGIVLGALNALVPLRLDDGGFGEPAIGATFLVGALVAAATAPLVGRRSDRDGRVPLIAAGLAATAPALVVLGLVQPPGLVAALTVVTFGVAVTVFSIPLMALLSEVAEASGLTPGPAAALLNLTFASGEAIGAPASALGADLTSDAVPFVILGAVALVAMLVCVRHVTEPRAADAPAA</sequence>
<evidence type="ECO:0000259" key="7">
    <source>
        <dbReference type="PROSITE" id="PS50850"/>
    </source>
</evidence>
<feature type="transmembrane region" description="Helical" evidence="6">
    <location>
        <begin position="82"/>
        <end position="101"/>
    </location>
</feature>
<dbReference type="KEGG" id="sbae:DSM104329_03680"/>
<dbReference type="PANTHER" id="PTHR23506:SF23">
    <property type="entry name" value="GH10249P"/>
    <property type="match status" value="1"/>
</dbReference>
<dbReference type="InterPro" id="IPR011701">
    <property type="entry name" value="MFS"/>
</dbReference>